<dbReference type="RefSeq" id="WP_261617884.1">
    <property type="nucleotide sequence ID" value="NZ_JALIDZ010000011.1"/>
</dbReference>
<evidence type="ECO:0000313" key="5">
    <source>
        <dbReference type="Proteomes" id="UP001320898"/>
    </source>
</evidence>
<dbReference type="Gene3D" id="3.40.50.410">
    <property type="entry name" value="von Willebrand factor, type A domain"/>
    <property type="match status" value="1"/>
</dbReference>
<organism evidence="4 5">
    <name type="scientific">Microbaculum marinisediminis</name>
    <dbReference type="NCBI Taxonomy" id="2931392"/>
    <lineage>
        <taxon>Bacteria</taxon>
        <taxon>Pseudomonadati</taxon>
        <taxon>Pseudomonadota</taxon>
        <taxon>Alphaproteobacteria</taxon>
        <taxon>Hyphomicrobiales</taxon>
        <taxon>Tepidamorphaceae</taxon>
        <taxon>Microbaculum</taxon>
    </lineage>
</organism>
<dbReference type="InterPro" id="IPR019734">
    <property type="entry name" value="TPR_rpt"/>
</dbReference>
<dbReference type="SUPFAM" id="SSF48452">
    <property type="entry name" value="TPR-like"/>
    <property type="match status" value="1"/>
</dbReference>
<reference evidence="4 5" key="1">
    <citation type="submission" date="2022-04" db="EMBL/GenBank/DDBJ databases">
        <authorList>
            <person name="Ye Y.-Q."/>
            <person name="Du Z.-J."/>
        </authorList>
    </citation>
    <scope>NUCLEOTIDE SEQUENCE [LARGE SCALE GENOMIC DNA]</scope>
    <source>
        <strain evidence="4 5">A6E488</strain>
    </source>
</reference>
<dbReference type="EMBL" id="JALIDZ010000011">
    <property type="protein sequence ID" value="MCT8974300.1"/>
    <property type="molecule type" value="Genomic_DNA"/>
</dbReference>
<protein>
    <submittedName>
        <fullName evidence="4">VWA domain-containing protein</fullName>
    </submittedName>
</protein>
<dbReference type="SUPFAM" id="SSF53300">
    <property type="entry name" value="vWA-like"/>
    <property type="match status" value="1"/>
</dbReference>
<dbReference type="PANTHER" id="PTHR22550">
    <property type="entry name" value="SPORE GERMINATION PROTEIN"/>
    <property type="match status" value="1"/>
</dbReference>
<feature type="repeat" description="TPR" evidence="1">
    <location>
        <begin position="381"/>
        <end position="414"/>
    </location>
</feature>
<feature type="domain" description="VWFA" evidence="3">
    <location>
        <begin position="100"/>
        <end position="206"/>
    </location>
</feature>
<name>A0AAW5R731_9HYPH</name>
<keyword evidence="2" id="KW-0472">Membrane</keyword>
<keyword evidence="5" id="KW-1185">Reference proteome</keyword>
<dbReference type="PROSITE" id="PS50005">
    <property type="entry name" value="TPR"/>
    <property type="match status" value="1"/>
</dbReference>
<dbReference type="Pfam" id="PF13519">
    <property type="entry name" value="VWA_2"/>
    <property type="match status" value="1"/>
</dbReference>
<proteinExistence type="predicted"/>
<dbReference type="InterPro" id="IPR050768">
    <property type="entry name" value="UPF0353/GerABKA_families"/>
</dbReference>
<dbReference type="AlphaFoldDB" id="A0AAW5R731"/>
<dbReference type="Proteomes" id="UP001320898">
    <property type="component" value="Unassembled WGS sequence"/>
</dbReference>
<dbReference type="InterPro" id="IPR011990">
    <property type="entry name" value="TPR-like_helical_dom_sf"/>
</dbReference>
<dbReference type="InterPro" id="IPR036465">
    <property type="entry name" value="vWFA_dom_sf"/>
</dbReference>
<gene>
    <name evidence="4" type="ORF">MUB46_20730</name>
</gene>
<accession>A0AAW5R731</accession>
<comment type="caution">
    <text evidence="4">The sequence shown here is derived from an EMBL/GenBank/DDBJ whole genome shotgun (WGS) entry which is preliminary data.</text>
</comment>
<evidence type="ECO:0000256" key="1">
    <source>
        <dbReference type="PROSITE-ProRule" id="PRU00339"/>
    </source>
</evidence>
<keyword evidence="1" id="KW-0802">TPR repeat</keyword>
<feature type="transmembrane region" description="Helical" evidence="2">
    <location>
        <begin position="12"/>
        <end position="30"/>
    </location>
</feature>
<sequence length="511" mass="56473">MNAFVVSLDAFHFIRPWWLLLVPIIGVVWWRVRRADRARDVPTDGIAPHLRAALTVGAASRRKLKAIDGAAVTLTLLAIGAAGPTWSRVPDPFVAQSAPVVIALKVTASMEDSDVAPTRLERGKQKIRDLLKLRAGARTALVAYAGTAHIVVPMTEDPSVMNPYLEGLTPEVMPVEGDRAADALRLARDLLAQEESPGGVLFVADALDPADVAALNESPTPLTVLSMLPEGVNDRGVDRLSAPVVPVTPDDADIRRIDRTLNAAYRQAMLENVELPWEDRGYWLAWPAALLILIWFRRGWTMRWAAVAALAIGLAGPGPARADGLADWFLTPDQQGWLAFRDRDFGLAAERFVDPLWRGYALYRAGKYEEAIVVLDRLETADAAFIQGMAFIKSRSYREGVRAFEKTLRRDPDYPHAAENLEVSREIVDYVERVREQSDTGEEQGIGADEIVFDNESNRGVETQMEASQDQGGGLMTTEQWMNTVDTRTGDFLRQRFAIEAAHTKTQEATQ</sequence>
<evidence type="ECO:0000256" key="2">
    <source>
        <dbReference type="SAM" id="Phobius"/>
    </source>
</evidence>
<dbReference type="Gene3D" id="1.25.40.10">
    <property type="entry name" value="Tetratricopeptide repeat domain"/>
    <property type="match status" value="1"/>
</dbReference>
<dbReference type="InterPro" id="IPR002035">
    <property type="entry name" value="VWF_A"/>
</dbReference>
<evidence type="ECO:0000259" key="3">
    <source>
        <dbReference type="Pfam" id="PF13519"/>
    </source>
</evidence>
<dbReference type="PANTHER" id="PTHR22550:SF14">
    <property type="entry name" value="VWFA DOMAIN-CONTAINING PROTEIN"/>
    <property type="match status" value="1"/>
</dbReference>
<keyword evidence="2" id="KW-0812">Transmembrane</keyword>
<keyword evidence="2" id="KW-1133">Transmembrane helix</keyword>
<evidence type="ECO:0000313" key="4">
    <source>
        <dbReference type="EMBL" id="MCT8974300.1"/>
    </source>
</evidence>